<protein>
    <recommendedName>
        <fullName evidence="14">PR domain zinc finger protein 1</fullName>
        <ecNumber evidence="14">2.1.1.-</ecNumber>
    </recommendedName>
</protein>
<dbReference type="GO" id="GO:0045087">
    <property type="term" value="P:innate immune response"/>
    <property type="evidence" value="ECO:0007669"/>
    <property type="project" value="UniProtKB-KW"/>
</dbReference>
<accession>A0AA47MLA8</accession>
<feature type="domain" description="C2H2-type" evidence="17">
    <location>
        <begin position="590"/>
        <end position="617"/>
    </location>
</feature>
<evidence type="ECO:0000256" key="11">
    <source>
        <dbReference type="ARBA" id="ARBA00023130"/>
    </source>
</evidence>
<dbReference type="Gene3D" id="3.30.160.60">
    <property type="entry name" value="Classic Zinc Finger"/>
    <property type="match status" value="4"/>
</dbReference>
<comment type="similarity">
    <text evidence="14">Belongs to the class V-like SAM-binding methyltransferase superfamily.</text>
</comment>
<gene>
    <name evidence="19" type="primary">PRDM1</name>
    <name evidence="19" type="ORF">N1851_020147</name>
</gene>
<keyword evidence="2" id="KW-0399">Innate immunity</keyword>
<evidence type="ECO:0000256" key="8">
    <source>
        <dbReference type="ARBA" id="ARBA00022859"/>
    </source>
</evidence>
<evidence type="ECO:0000256" key="6">
    <source>
        <dbReference type="ARBA" id="ARBA00022833"/>
    </source>
</evidence>
<keyword evidence="7" id="KW-0832">Ubl conjugation</keyword>
<keyword evidence="4" id="KW-0677">Repeat</keyword>
<evidence type="ECO:0000313" key="20">
    <source>
        <dbReference type="Proteomes" id="UP001174136"/>
    </source>
</evidence>
<feature type="compositionally biased region" description="Pro residues" evidence="16">
    <location>
        <begin position="298"/>
        <end position="308"/>
    </location>
</feature>
<dbReference type="Pfam" id="PF00096">
    <property type="entry name" value="zf-C2H2"/>
    <property type="match status" value="3"/>
</dbReference>
<dbReference type="GO" id="GO:0002250">
    <property type="term" value="P:adaptive immune response"/>
    <property type="evidence" value="ECO:0007669"/>
    <property type="project" value="UniProtKB-KW"/>
</dbReference>
<evidence type="ECO:0000256" key="14">
    <source>
        <dbReference type="PIRNR" id="PIRNR013212"/>
    </source>
</evidence>
<dbReference type="PANTHER" id="PTHR16515:SF68">
    <property type="entry name" value="PR DOMAIN ZINC FINGER PROTEIN 1"/>
    <property type="match status" value="1"/>
</dbReference>
<feature type="compositionally biased region" description="Polar residues" evidence="16">
    <location>
        <begin position="76"/>
        <end position="93"/>
    </location>
</feature>
<feature type="domain" description="C2H2-type" evidence="17">
    <location>
        <begin position="618"/>
        <end position="645"/>
    </location>
</feature>
<evidence type="ECO:0000259" key="17">
    <source>
        <dbReference type="PROSITE" id="PS50157"/>
    </source>
</evidence>
<keyword evidence="3" id="KW-0479">Metal-binding</keyword>
<dbReference type="SUPFAM" id="SSF57667">
    <property type="entry name" value="beta-beta-alpha zinc fingers"/>
    <property type="match status" value="3"/>
</dbReference>
<dbReference type="FunFam" id="3.30.160.60:FF:000446">
    <property type="entry name" value="Zinc finger protein"/>
    <property type="match status" value="1"/>
</dbReference>
<dbReference type="GO" id="GO:0045165">
    <property type="term" value="P:cell fate commitment"/>
    <property type="evidence" value="ECO:0007669"/>
    <property type="project" value="UniProtKB-UniRule"/>
</dbReference>
<dbReference type="Gene3D" id="2.170.270.10">
    <property type="entry name" value="SET domain"/>
    <property type="match status" value="1"/>
</dbReference>
<name>A0AA47MLA8_MERPO</name>
<dbReference type="FunFam" id="3.30.160.60:FF:000211">
    <property type="entry name" value="PR domain zinc finger protein 1"/>
    <property type="match status" value="1"/>
</dbReference>
<dbReference type="AlphaFoldDB" id="A0AA47MLA8"/>
<keyword evidence="13" id="KW-0539">Nucleus</keyword>
<sequence>MDRQIALYFEMGLKYTAIQSALEIRHGYNISLRHLKRRITELGGSRRIYTDLASSSQHSAAMLTSEGSGVTEAGAPTSTPVDATRQDTPSSWSEADFEQKCTYIVKDQPLGDDGDDASGCHGATRAESSLPRNLCLRRCRSSGEVLGVTSRELVPKGTRFGPLVGEIYTNETLPKDGDRKYFWRLHHIVDALNEARSNWMRYVNPASHTDDQNLVACQSGRDIYFYTVRPLRPGQELLVWYCPEFARRCSYPPLGCLFGETEDVPEVPNRSVGKRGHTVSEILRDELPSSPFTFPPAVIYPPPPPQTHPKPGLRAPLPYRASPAPSDSAVLSNLHLASKGEAEPGRTVPSSRLYMGLRYAPYLLPHYPLHLGNAPHHSYLLYGDALKPHTAPPPHMALAFDGYAHALPARPSSPGPKDLTFALTETKHNQTVFLPHSGDGQHLAFGRTNYLRVPDATSSPGESRDAKRLPSLSSGVEDAAPGATSLRGPLPYSYAPRGASPPEGVGASTDHLPSKPTSAMHGISHQGDAGEAMDLRKSEERGSIGFKTLSYPLTRQNGKIRYECNVCGKIFGQLSNLKVHLRVHSGERPFRCQTCTKDFTQLAHLQKHFLVHTGEKPHQCKVCHKRFSSTSNLKTHQRLHSGERPYLCKVCPARFTQFVHLKLHKRLHSSQRPHRCPHCPRAYLHYCSLQVHMQGFCPLSPPHQRRHRHLSPDELRRVDCEIERFDLSEAAERLEALAADAGLDAGVDVVSLMKEVEECEEGGPLEMSRYRVAMETLALRPYRGGPAPCRPVNVKLESAVYQRP</sequence>
<dbReference type="InterPro" id="IPR046341">
    <property type="entry name" value="SET_dom_sf"/>
</dbReference>
<feature type="region of interest" description="Disordered" evidence="16">
    <location>
        <begin position="453"/>
        <end position="525"/>
    </location>
</feature>
<keyword evidence="9" id="KW-0805">Transcription regulation</keyword>
<dbReference type="PROSITE" id="PS50280">
    <property type="entry name" value="SET"/>
    <property type="match status" value="1"/>
</dbReference>
<dbReference type="GO" id="GO:0005634">
    <property type="term" value="C:nucleus"/>
    <property type="evidence" value="ECO:0007669"/>
    <property type="project" value="UniProtKB-SubCell"/>
</dbReference>
<dbReference type="FunFam" id="3.30.160.60:FF:000132">
    <property type="entry name" value="PR domain zinc finger protein 1"/>
    <property type="match status" value="1"/>
</dbReference>
<evidence type="ECO:0000256" key="2">
    <source>
        <dbReference type="ARBA" id="ARBA00022588"/>
    </source>
</evidence>
<dbReference type="Pfam" id="PF21549">
    <property type="entry name" value="PRDM2_PR"/>
    <property type="match status" value="1"/>
</dbReference>
<keyword evidence="10" id="KW-0238">DNA-binding</keyword>
<feature type="region of interest" description="Disordered" evidence="16">
    <location>
        <begin position="60"/>
        <end position="95"/>
    </location>
</feature>
<dbReference type="SMART" id="SM00355">
    <property type="entry name" value="ZnF_C2H2"/>
    <property type="match status" value="5"/>
</dbReference>
<dbReference type="InterPro" id="IPR036236">
    <property type="entry name" value="Znf_C2H2_sf"/>
</dbReference>
<keyword evidence="5 15" id="KW-0863">Zinc-finger</keyword>
<keyword evidence="20" id="KW-1185">Reference proteome</keyword>
<comment type="subcellular location">
    <subcellularLocation>
        <location evidence="14">Nucleus</location>
    </subcellularLocation>
    <subcellularLocation>
        <location evidence="14">Cytoplasm</location>
    </subcellularLocation>
</comment>
<evidence type="ECO:0000256" key="15">
    <source>
        <dbReference type="PROSITE-ProRule" id="PRU00042"/>
    </source>
</evidence>
<dbReference type="PROSITE" id="PS00028">
    <property type="entry name" value="ZINC_FINGER_C2H2_1"/>
    <property type="match status" value="4"/>
</dbReference>
<evidence type="ECO:0000256" key="4">
    <source>
        <dbReference type="ARBA" id="ARBA00022737"/>
    </source>
</evidence>
<evidence type="ECO:0000256" key="13">
    <source>
        <dbReference type="ARBA" id="ARBA00023242"/>
    </source>
</evidence>
<organism evidence="19 20">
    <name type="scientific">Merluccius polli</name>
    <name type="common">Benguela hake</name>
    <name type="synonym">Merluccius cadenati</name>
    <dbReference type="NCBI Taxonomy" id="89951"/>
    <lineage>
        <taxon>Eukaryota</taxon>
        <taxon>Metazoa</taxon>
        <taxon>Chordata</taxon>
        <taxon>Craniata</taxon>
        <taxon>Vertebrata</taxon>
        <taxon>Euteleostomi</taxon>
        <taxon>Actinopterygii</taxon>
        <taxon>Neopterygii</taxon>
        <taxon>Teleostei</taxon>
        <taxon>Neoteleostei</taxon>
        <taxon>Acanthomorphata</taxon>
        <taxon>Zeiogadaria</taxon>
        <taxon>Gadariae</taxon>
        <taxon>Gadiformes</taxon>
        <taxon>Gadoidei</taxon>
        <taxon>Merlucciidae</taxon>
        <taxon>Merluccius</taxon>
    </lineage>
</organism>
<comment type="function">
    <text evidence="14">Transcription factor that mediates a transcriptional program in various innate and adaptive immune tissue-resident lymphocyte T cell types such as tissue-resident memory T (Trm), natural killer (trNK) and natural killer T (NKT) cells and negatively regulates gene expression of proteins that promote the egress of tissue-resident T-cell populations from non-lymphoid organs. Plays a role in the development, retention and long-term establishment of adaptive and innate tissue-resident lymphocyte T cell types in non-lymphoid organs, such as the skin and gut, but also in other nonbarrier tissues like liver and kidney, and therefore may provide immediate immunological protection against reactivating infections or viral reinfection. Binds specifically to the PRDI element in the promoter of the beta-interferon gene. Drives the maturation of B-lymphocytes into Ig secreting cells. Associates with the transcriptional repressor ZNF683 to chromatin at gene promoter regions.</text>
</comment>
<evidence type="ECO:0000313" key="19">
    <source>
        <dbReference type="EMBL" id="KAK0142165.1"/>
    </source>
</evidence>
<dbReference type="CDD" id="cd19187">
    <property type="entry name" value="PR-SET_PRDM1"/>
    <property type="match status" value="1"/>
</dbReference>
<dbReference type="GO" id="GO:0005737">
    <property type="term" value="C:cytoplasm"/>
    <property type="evidence" value="ECO:0007669"/>
    <property type="project" value="UniProtKB-SubCell"/>
</dbReference>
<keyword evidence="8" id="KW-0391">Immunity</keyword>
<feature type="region of interest" description="Disordered" evidence="16">
    <location>
        <begin position="298"/>
        <end position="326"/>
    </location>
</feature>
<evidence type="ECO:0000256" key="10">
    <source>
        <dbReference type="ARBA" id="ARBA00023125"/>
    </source>
</evidence>
<proteinExistence type="inferred from homology"/>
<feature type="domain" description="C2H2-type" evidence="17">
    <location>
        <begin position="646"/>
        <end position="673"/>
    </location>
</feature>
<keyword evidence="12" id="KW-0804">Transcription</keyword>
<dbReference type="InterPro" id="IPR001214">
    <property type="entry name" value="SET_dom"/>
</dbReference>
<dbReference type="EC" id="2.1.1.-" evidence="14"/>
<feature type="domain" description="C2H2-type" evidence="17">
    <location>
        <begin position="562"/>
        <end position="589"/>
    </location>
</feature>
<dbReference type="PIRSF" id="PIRSF013212">
    <property type="entry name" value="PRDM1"/>
    <property type="match status" value="1"/>
</dbReference>
<dbReference type="InterPro" id="IPR050331">
    <property type="entry name" value="Zinc_finger"/>
</dbReference>
<evidence type="ECO:0000259" key="18">
    <source>
        <dbReference type="PROSITE" id="PS50280"/>
    </source>
</evidence>
<dbReference type="InterPro" id="IPR044413">
    <property type="entry name" value="PRDM1_PR-SET"/>
</dbReference>
<dbReference type="Proteomes" id="UP001174136">
    <property type="component" value="Unassembled WGS sequence"/>
</dbReference>
<dbReference type="SMART" id="SM00317">
    <property type="entry name" value="SET"/>
    <property type="match status" value="1"/>
</dbReference>
<dbReference type="FunFam" id="3.30.160.60:FF:000262">
    <property type="entry name" value="PR domain zinc finger protein 1"/>
    <property type="match status" value="1"/>
</dbReference>
<evidence type="ECO:0000256" key="16">
    <source>
        <dbReference type="SAM" id="MobiDB-lite"/>
    </source>
</evidence>
<evidence type="ECO:0000256" key="3">
    <source>
        <dbReference type="ARBA" id="ARBA00022723"/>
    </source>
</evidence>
<feature type="domain" description="SET" evidence="18">
    <location>
        <begin position="132"/>
        <end position="242"/>
    </location>
</feature>
<dbReference type="PANTHER" id="PTHR16515">
    <property type="entry name" value="PR DOMAIN ZINC FINGER PROTEIN"/>
    <property type="match status" value="1"/>
</dbReference>
<dbReference type="GO" id="GO:0000978">
    <property type="term" value="F:RNA polymerase II cis-regulatory region sequence-specific DNA binding"/>
    <property type="evidence" value="ECO:0007669"/>
    <property type="project" value="TreeGrafter"/>
</dbReference>
<evidence type="ECO:0000256" key="7">
    <source>
        <dbReference type="ARBA" id="ARBA00022843"/>
    </source>
</evidence>
<dbReference type="SUPFAM" id="SSF82199">
    <property type="entry name" value="SET domain"/>
    <property type="match status" value="1"/>
</dbReference>
<dbReference type="InterPro" id="IPR013087">
    <property type="entry name" value="Znf_C2H2_type"/>
</dbReference>
<dbReference type="GO" id="GO:0008270">
    <property type="term" value="F:zinc ion binding"/>
    <property type="evidence" value="ECO:0007669"/>
    <property type="project" value="UniProtKB-KW"/>
</dbReference>
<keyword evidence="11" id="KW-1064">Adaptive immunity</keyword>
<comment type="subunit">
    <text evidence="14">Interacts with PRMT5. Interacts with FBXO10. Interacts with FBXO11.</text>
</comment>
<dbReference type="GO" id="GO:0001227">
    <property type="term" value="F:DNA-binding transcription repressor activity, RNA polymerase II-specific"/>
    <property type="evidence" value="ECO:0007669"/>
    <property type="project" value="InterPro"/>
</dbReference>
<comment type="caution">
    <text evidence="19">The sequence shown here is derived from an EMBL/GenBank/DDBJ whole genome shotgun (WGS) entry which is preliminary data.</text>
</comment>
<dbReference type="InterPro" id="IPR016608">
    <property type="entry name" value="PRDM1"/>
</dbReference>
<reference evidence="19" key="1">
    <citation type="journal article" date="2023" name="Front. Mar. Sci.">
        <title>A new Merluccius polli reference genome to investigate the effects of global change in West African waters.</title>
        <authorList>
            <person name="Mateo J.L."/>
            <person name="Blanco-Fernandez C."/>
            <person name="Garcia-Vazquez E."/>
            <person name="Machado-Schiaffino G."/>
        </authorList>
    </citation>
    <scope>NUCLEOTIDE SEQUENCE</scope>
    <source>
        <strain evidence="19">C29</strain>
        <tissue evidence="19">Fin</tissue>
    </source>
</reference>
<evidence type="ECO:0000256" key="12">
    <source>
        <dbReference type="ARBA" id="ARBA00023163"/>
    </source>
</evidence>
<dbReference type="EMBL" id="JAOPHQ010003705">
    <property type="protein sequence ID" value="KAK0142165.1"/>
    <property type="molecule type" value="Genomic_DNA"/>
</dbReference>
<evidence type="ECO:0000256" key="1">
    <source>
        <dbReference type="ARBA" id="ARBA00022490"/>
    </source>
</evidence>
<evidence type="ECO:0000256" key="9">
    <source>
        <dbReference type="ARBA" id="ARBA00023015"/>
    </source>
</evidence>
<keyword evidence="1" id="KW-0963">Cytoplasm</keyword>
<evidence type="ECO:0000256" key="5">
    <source>
        <dbReference type="ARBA" id="ARBA00022771"/>
    </source>
</evidence>
<dbReference type="PROSITE" id="PS50157">
    <property type="entry name" value="ZINC_FINGER_C2H2_2"/>
    <property type="match status" value="4"/>
</dbReference>
<keyword evidence="6" id="KW-0862">Zinc</keyword>